<proteinExistence type="predicted"/>
<keyword evidence="2" id="KW-0732">Signal</keyword>
<organism evidence="3 4">
    <name type="scientific">Urbifossiella limnaea</name>
    <dbReference type="NCBI Taxonomy" id="2528023"/>
    <lineage>
        <taxon>Bacteria</taxon>
        <taxon>Pseudomonadati</taxon>
        <taxon>Planctomycetota</taxon>
        <taxon>Planctomycetia</taxon>
        <taxon>Gemmatales</taxon>
        <taxon>Gemmataceae</taxon>
        <taxon>Urbifossiella</taxon>
    </lineage>
</organism>
<feature type="transmembrane region" description="Helical" evidence="1">
    <location>
        <begin position="156"/>
        <end position="181"/>
    </location>
</feature>
<protein>
    <submittedName>
        <fullName evidence="3">Uncharacterized protein</fullName>
    </submittedName>
</protein>
<dbReference type="AlphaFoldDB" id="A0A517XQ10"/>
<name>A0A517XQ10_9BACT</name>
<gene>
    <name evidence="3" type="ORF">ETAA1_15130</name>
</gene>
<keyword evidence="4" id="KW-1185">Reference proteome</keyword>
<feature type="signal peptide" evidence="2">
    <location>
        <begin position="1"/>
        <end position="19"/>
    </location>
</feature>
<feature type="chain" id="PRO_5021868539" evidence="2">
    <location>
        <begin position="20"/>
        <end position="192"/>
    </location>
</feature>
<keyword evidence="1" id="KW-1133">Transmembrane helix</keyword>
<sequence precursor="true">MARVVALLAVLSWTAAARADAGFYPLPLRYVPVRLTVTVESEPPGVLTFLHDERHGVRRANAGEALEVVYPTGERFNRFSVYAVRAADLARVPGGVPDKAWLEVKENTIGQATQHNYNSGRLDSFDRRTEVTLSYRADVAADGVRLLLVSSNAPPVSSTTMCCALGVLAPVGVAGLGLWAWRRSRRRVPPAA</sequence>
<dbReference type="RefSeq" id="WP_145235769.1">
    <property type="nucleotide sequence ID" value="NZ_CP036273.1"/>
</dbReference>
<keyword evidence="1" id="KW-0812">Transmembrane</keyword>
<reference evidence="3 4" key="1">
    <citation type="submission" date="2019-02" db="EMBL/GenBank/DDBJ databases">
        <title>Deep-cultivation of Planctomycetes and their phenomic and genomic characterization uncovers novel biology.</title>
        <authorList>
            <person name="Wiegand S."/>
            <person name="Jogler M."/>
            <person name="Boedeker C."/>
            <person name="Pinto D."/>
            <person name="Vollmers J."/>
            <person name="Rivas-Marin E."/>
            <person name="Kohn T."/>
            <person name="Peeters S.H."/>
            <person name="Heuer A."/>
            <person name="Rast P."/>
            <person name="Oberbeckmann S."/>
            <person name="Bunk B."/>
            <person name="Jeske O."/>
            <person name="Meyerdierks A."/>
            <person name="Storesund J.E."/>
            <person name="Kallscheuer N."/>
            <person name="Luecker S."/>
            <person name="Lage O.M."/>
            <person name="Pohl T."/>
            <person name="Merkel B.J."/>
            <person name="Hornburger P."/>
            <person name="Mueller R.-W."/>
            <person name="Bruemmer F."/>
            <person name="Labrenz M."/>
            <person name="Spormann A.M."/>
            <person name="Op den Camp H."/>
            <person name="Overmann J."/>
            <person name="Amann R."/>
            <person name="Jetten M.S.M."/>
            <person name="Mascher T."/>
            <person name="Medema M.H."/>
            <person name="Devos D.P."/>
            <person name="Kaster A.-K."/>
            <person name="Ovreas L."/>
            <person name="Rohde M."/>
            <person name="Galperin M.Y."/>
            <person name="Jogler C."/>
        </authorList>
    </citation>
    <scope>NUCLEOTIDE SEQUENCE [LARGE SCALE GENOMIC DNA]</scope>
    <source>
        <strain evidence="3 4">ETA_A1</strain>
    </source>
</reference>
<keyword evidence="1" id="KW-0472">Membrane</keyword>
<dbReference type="Proteomes" id="UP000319576">
    <property type="component" value="Chromosome"/>
</dbReference>
<dbReference type="EMBL" id="CP036273">
    <property type="protein sequence ID" value="QDU19583.1"/>
    <property type="molecule type" value="Genomic_DNA"/>
</dbReference>
<evidence type="ECO:0000313" key="3">
    <source>
        <dbReference type="EMBL" id="QDU19583.1"/>
    </source>
</evidence>
<dbReference type="KEGG" id="uli:ETAA1_15130"/>
<accession>A0A517XQ10</accession>
<evidence type="ECO:0000256" key="1">
    <source>
        <dbReference type="SAM" id="Phobius"/>
    </source>
</evidence>
<evidence type="ECO:0000313" key="4">
    <source>
        <dbReference type="Proteomes" id="UP000319576"/>
    </source>
</evidence>
<evidence type="ECO:0000256" key="2">
    <source>
        <dbReference type="SAM" id="SignalP"/>
    </source>
</evidence>